<dbReference type="Proteomes" id="UP001054252">
    <property type="component" value="Unassembled WGS sequence"/>
</dbReference>
<proteinExistence type="predicted"/>
<dbReference type="EMBL" id="BPVZ01000018">
    <property type="protein sequence ID" value="GKV02051.1"/>
    <property type="molecule type" value="Genomic_DNA"/>
</dbReference>
<dbReference type="InterPro" id="IPR007321">
    <property type="entry name" value="Transposase_28"/>
</dbReference>
<keyword evidence="4" id="KW-1185">Reference proteome</keyword>
<name>A0AAV5IQE5_9ROSI</name>
<evidence type="ECO:0000256" key="1">
    <source>
        <dbReference type="SAM" id="MobiDB-lite"/>
    </source>
</evidence>
<organism evidence="3 4">
    <name type="scientific">Rubroshorea leprosula</name>
    <dbReference type="NCBI Taxonomy" id="152421"/>
    <lineage>
        <taxon>Eukaryota</taxon>
        <taxon>Viridiplantae</taxon>
        <taxon>Streptophyta</taxon>
        <taxon>Embryophyta</taxon>
        <taxon>Tracheophyta</taxon>
        <taxon>Spermatophyta</taxon>
        <taxon>Magnoliopsida</taxon>
        <taxon>eudicotyledons</taxon>
        <taxon>Gunneridae</taxon>
        <taxon>Pentapetalae</taxon>
        <taxon>rosids</taxon>
        <taxon>malvids</taxon>
        <taxon>Malvales</taxon>
        <taxon>Dipterocarpaceae</taxon>
        <taxon>Rubroshorea</taxon>
    </lineage>
</organism>
<feature type="region of interest" description="Disordered" evidence="1">
    <location>
        <begin position="195"/>
        <end position="232"/>
    </location>
</feature>
<dbReference type="Pfam" id="PF04195">
    <property type="entry name" value="Transposase_28"/>
    <property type="match status" value="1"/>
</dbReference>
<dbReference type="PANTHER" id="PTHR31099">
    <property type="entry name" value="OS06G0165300 PROTEIN"/>
    <property type="match status" value="1"/>
</dbReference>
<reference evidence="3 4" key="1">
    <citation type="journal article" date="2021" name="Commun. Biol.">
        <title>The genome of Shorea leprosula (Dipterocarpaceae) highlights the ecological relevance of drought in aseasonal tropical rainforests.</title>
        <authorList>
            <person name="Ng K.K.S."/>
            <person name="Kobayashi M.J."/>
            <person name="Fawcett J.A."/>
            <person name="Hatakeyama M."/>
            <person name="Paape T."/>
            <person name="Ng C.H."/>
            <person name="Ang C.C."/>
            <person name="Tnah L.H."/>
            <person name="Lee C.T."/>
            <person name="Nishiyama T."/>
            <person name="Sese J."/>
            <person name="O'Brien M.J."/>
            <person name="Copetti D."/>
            <person name="Mohd Noor M.I."/>
            <person name="Ong R.C."/>
            <person name="Putra M."/>
            <person name="Sireger I.Z."/>
            <person name="Indrioko S."/>
            <person name="Kosugi Y."/>
            <person name="Izuno A."/>
            <person name="Isagi Y."/>
            <person name="Lee S.L."/>
            <person name="Shimizu K.K."/>
        </authorList>
    </citation>
    <scope>NUCLEOTIDE SEQUENCE [LARGE SCALE GENOMIC DNA]</scope>
    <source>
        <strain evidence="3">214</strain>
    </source>
</reference>
<comment type="caution">
    <text evidence="3">The sequence shown here is derived from an EMBL/GenBank/DDBJ whole genome shotgun (WGS) entry which is preliminary data.</text>
</comment>
<evidence type="ECO:0000313" key="3">
    <source>
        <dbReference type="EMBL" id="GKV02051.1"/>
    </source>
</evidence>
<evidence type="ECO:0000313" key="4">
    <source>
        <dbReference type="Proteomes" id="UP001054252"/>
    </source>
</evidence>
<dbReference type="AlphaFoldDB" id="A0AAV5IQE5"/>
<sequence length="495" mass="54821">MIFLFRQLCSPTLLKSSAASTPENPEPPIDPLGIGHVGMLVFMLPQLGLTGGNLGPLCIAPHEPTLLGRSPVLFGCWAGPIPNGFDSLQPTSTRAELKSRTRRGELASLKTCGRAGIHSHISVAPHLGFEEQSIRSPLCTASTIVQKVKMDFSRELRELRGNQSREEEEVVIAAEPIAMIVPPELQDLPEILTSESSASSNAGDNGDGHRDSPSSSSSPGNHEPESENVGGIEQGLPVAGEWEDRVLPGRLSNIRKAPKDLPAGFKFRAALHHEVADCAPSISGYRRLEEMIQEYHIPRTILVQTGGQNERACSVSRTGWIPVYADHFDAGLRFPLPGLVFDLLADYELALTQLTPNSIRFIVGFMLLCARLEVPAKAIVFRSLFQCRLCPNSGGARWYYLSRRDKSQLFKNVRNKVARWKRQFIFVRDTRTERVSNDLAARLSDWRTPNAHVNYPQLLPRDTDLKNRLLEHARRENLVDLEALVTPELLAVFGI</sequence>
<accession>A0AAV5IQE5</accession>
<evidence type="ECO:0000259" key="2">
    <source>
        <dbReference type="Pfam" id="PF04195"/>
    </source>
</evidence>
<gene>
    <name evidence="3" type="ORF">SLEP1_g14535</name>
</gene>
<dbReference type="PANTHER" id="PTHR31099:SF28">
    <property type="entry name" value="F5J5.12"/>
    <property type="match status" value="1"/>
</dbReference>
<protein>
    <recommendedName>
        <fullName evidence="2">Transposase (putative) gypsy type domain-containing protein</fullName>
    </recommendedName>
</protein>
<feature type="domain" description="Transposase (putative) gypsy type" evidence="2">
    <location>
        <begin position="323"/>
        <end position="388"/>
    </location>
</feature>